<dbReference type="GO" id="GO:0005829">
    <property type="term" value="C:cytosol"/>
    <property type="evidence" value="ECO:0007669"/>
    <property type="project" value="TreeGrafter"/>
</dbReference>
<dbReference type="GO" id="GO:0016787">
    <property type="term" value="F:hydrolase activity"/>
    <property type="evidence" value="ECO:0007669"/>
    <property type="project" value="UniProtKB-UniRule"/>
</dbReference>
<dbReference type="Gene3D" id="3.40.50.300">
    <property type="entry name" value="P-loop containing nucleotide triphosphate hydrolases"/>
    <property type="match status" value="3"/>
</dbReference>
<evidence type="ECO:0000313" key="8">
    <source>
        <dbReference type="EMBL" id="AEA25344.1"/>
    </source>
</evidence>
<dbReference type="SUPFAM" id="SSF52540">
    <property type="entry name" value="P-loop containing nucleoside triphosphate hydrolases"/>
    <property type="match status" value="1"/>
</dbReference>
<keyword evidence="4 5" id="KW-0067">ATP-binding</keyword>
<dbReference type="InterPro" id="IPR000212">
    <property type="entry name" value="DNA_helicase_UvrD/REP"/>
</dbReference>
<sequence>MLAAKVVALVSHSVSPHSTAPGPDRPAIPDTDPDAALAHERAYVEMLYQRLDARRADTARRLQDVLHGETVGTPQALTERDAAAAMYTDRLAALRAAEHGLAFGRLDAESGEVRYIGRLGLLDEDNEYEPLLMDWRAPAAQPFYTATAASPEGMRRRRHLRTRKRTVVAIDDEVLDLNDAAVGAGQSGLTSEAALMAAVSQARTGRMGDIVATIQAEQDRIIRSKPSGVLVVQGGPGTGKTAVALHRAAYLLYTHRDRLARRGVLVVGPNPTFLRYIGQVLPSLGETSVVLATVARLYPGLHARRVEAPEVAELKGSVEMAAVVAAAVRDRQQVPRRPIDLVVEQQPVRLDRDIANQARTRARRSRKPHNEAKRIFRTEAIRLLAQQVMQTLGGRGLLGKADLEDIREELGESPELLRELDALWPTLSAEQLLTDLFADRRRLNSVARRLAPADRDLLHRPAPPDDLPADECWTPADVPLLDEAAELLGDDGSAAAAAAAAALREEVEYAQGVLDVLDLEEDLDPELLRATDIVDADRLAERQQVRRYDTTADRAEADREWTYGHVIIDEAQELSAMAWRLIMRRVPSRSMTIVGDIAQTGDRSGARSWSEVLRPFVADRWRLEQLTVNYRTPAEIADIADDVLAEIEPSLAPPRSVRSTGVPPRAVPVAAGSLDGADGVLAELVAQERAAVGEGRVAVLAPAARVDALRAALAPGTADAAADDPEAADLDAPVVVLTITAAKGLEFDAVLLVEPAEVLAESPRGANDVYVALTRATQRLTVVHTGELPRMLKRLRPR</sequence>
<dbReference type="Pfam" id="PF13245">
    <property type="entry name" value="AAA_19"/>
    <property type="match status" value="1"/>
</dbReference>
<gene>
    <name evidence="8" type="ordered locus">Psed_3148</name>
</gene>
<keyword evidence="3 5" id="KW-0347">Helicase</keyword>
<reference evidence="8 9" key="1">
    <citation type="journal article" date="2011" name="J. Bacteriol.">
        <title>Genome sequence of the 1,4-dioxane-degrading Pseudonocardia dioxanivorans strain CB1190.</title>
        <authorList>
            <person name="Sales C.M."/>
            <person name="Mahendra S."/>
            <person name="Grostern A."/>
            <person name="Parales R.E."/>
            <person name="Goodwin L.A."/>
            <person name="Woyke T."/>
            <person name="Nolan M."/>
            <person name="Lapidus A."/>
            <person name="Chertkov O."/>
            <person name="Ovchinnikova G."/>
            <person name="Sczyrba A."/>
            <person name="Alvarez-Cohen L."/>
        </authorList>
    </citation>
    <scope>NUCLEOTIDE SEQUENCE [LARGE SCALE GENOMIC DNA]</scope>
    <source>
        <strain evidence="9">ATCC 55486 / DSM 44775 / JCM 13855 / CB1190</strain>
    </source>
</reference>
<dbReference type="Pfam" id="PF13538">
    <property type="entry name" value="UvrD_C_2"/>
    <property type="match status" value="1"/>
</dbReference>
<evidence type="ECO:0000256" key="3">
    <source>
        <dbReference type="ARBA" id="ARBA00022806"/>
    </source>
</evidence>
<accession>F4CUF4</accession>
<dbReference type="GO" id="GO:0005524">
    <property type="term" value="F:ATP binding"/>
    <property type="evidence" value="ECO:0007669"/>
    <property type="project" value="UniProtKB-UniRule"/>
</dbReference>
<dbReference type="AlphaFoldDB" id="F4CUF4"/>
<evidence type="ECO:0000256" key="1">
    <source>
        <dbReference type="ARBA" id="ARBA00022741"/>
    </source>
</evidence>
<proteinExistence type="predicted"/>
<dbReference type="KEGG" id="pdx:Psed_3148"/>
<dbReference type="InterPro" id="IPR027785">
    <property type="entry name" value="UvrD-like_helicase_C"/>
</dbReference>
<dbReference type="GO" id="GO:0000725">
    <property type="term" value="P:recombinational repair"/>
    <property type="evidence" value="ECO:0007669"/>
    <property type="project" value="TreeGrafter"/>
</dbReference>
<feature type="binding site" evidence="5">
    <location>
        <begin position="234"/>
        <end position="241"/>
    </location>
    <ligand>
        <name>ATP</name>
        <dbReference type="ChEBI" id="CHEBI:30616"/>
    </ligand>
</feature>
<evidence type="ECO:0000256" key="6">
    <source>
        <dbReference type="SAM" id="MobiDB-lite"/>
    </source>
</evidence>
<dbReference type="PROSITE" id="PS51198">
    <property type="entry name" value="UVRD_HELICASE_ATP_BIND"/>
    <property type="match status" value="1"/>
</dbReference>
<evidence type="ECO:0000259" key="7">
    <source>
        <dbReference type="PROSITE" id="PS51198"/>
    </source>
</evidence>
<dbReference type="STRING" id="675635.Psed_3148"/>
<feature type="region of interest" description="Disordered" evidence="6">
    <location>
        <begin position="13"/>
        <end position="33"/>
    </location>
</feature>
<evidence type="ECO:0000256" key="2">
    <source>
        <dbReference type="ARBA" id="ARBA00022801"/>
    </source>
</evidence>
<dbReference type="EMBL" id="CP002593">
    <property type="protein sequence ID" value="AEA25344.1"/>
    <property type="molecule type" value="Genomic_DNA"/>
</dbReference>
<evidence type="ECO:0000256" key="4">
    <source>
        <dbReference type="ARBA" id="ARBA00022840"/>
    </source>
</evidence>
<evidence type="ECO:0000313" key="9">
    <source>
        <dbReference type="Proteomes" id="UP000007809"/>
    </source>
</evidence>
<dbReference type="HOGENOM" id="CLU_010312_3_1_11"/>
<dbReference type="GO" id="GO:0043138">
    <property type="term" value="F:3'-5' DNA helicase activity"/>
    <property type="evidence" value="ECO:0007669"/>
    <property type="project" value="TreeGrafter"/>
</dbReference>
<dbReference type="GO" id="GO:0003677">
    <property type="term" value="F:DNA binding"/>
    <property type="evidence" value="ECO:0007669"/>
    <property type="project" value="InterPro"/>
</dbReference>
<name>F4CUF4_PSEUX</name>
<dbReference type="PANTHER" id="PTHR11070">
    <property type="entry name" value="UVRD / RECB / PCRA DNA HELICASE FAMILY MEMBER"/>
    <property type="match status" value="1"/>
</dbReference>
<keyword evidence="9" id="KW-1185">Reference proteome</keyword>
<dbReference type="InterPro" id="IPR014016">
    <property type="entry name" value="UvrD-like_ATP-bd"/>
</dbReference>
<dbReference type="Proteomes" id="UP000007809">
    <property type="component" value="Chromosome"/>
</dbReference>
<keyword evidence="1 5" id="KW-0547">Nucleotide-binding</keyword>
<protein>
    <submittedName>
        <fullName evidence="8">UvrD/REP helicase</fullName>
    </submittedName>
</protein>
<evidence type="ECO:0000256" key="5">
    <source>
        <dbReference type="PROSITE-ProRule" id="PRU00560"/>
    </source>
</evidence>
<organism evidence="8 9">
    <name type="scientific">Pseudonocardia dioxanivorans (strain ATCC 55486 / DSM 44775 / JCM 13855 / CB1190)</name>
    <dbReference type="NCBI Taxonomy" id="675635"/>
    <lineage>
        <taxon>Bacteria</taxon>
        <taxon>Bacillati</taxon>
        <taxon>Actinomycetota</taxon>
        <taxon>Actinomycetes</taxon>
        <taxon>Pseudonocardiales</taxon>
        <taxon>Pseudonocardiaceae</taxon>
        <taxon>Pseudonocardia</taxon>
    </lineage>
</organism>
<dbReference type="PANTHER" id="PTHR11070:SF45">
    <property type="entry name" value="DNA 3'-5' HELICASE"/>
    <property type="match status" value="1"/>
</dbReference>
<feature type="domain" description="UvrD-like helicase ATP-binding" evidence="7">
    <location>
        <begin position="213"/>
        <end position="633"/>
    </location>
</feature>
<dbReference type="eggNOG" id="COG3973">
    <property type="taxonomic scope" value="Bacteria"/>
</dbReference>
<dbReference type="InterPro" id="IPR027417">
    <property type="entry name" value="P-loop_NTPase"/>
</dbReference>
<keyword evidence="2 5" id="KW-0378">Hydrolase</keyword>